<keyword evidence="8 10" id="KW-0131">Cell cycle</keyword>
<feature type="domain" description="Glycosyl transferase family 28 C-terminal" evidence="12">
    <location>
        <begin position="188"/>
        <end position="349"/>
    </location>
</feature>
<evidence type="ECO:0000256" key="4">
    <source>
        <dbReference type="ARBA" id="ARBA00022679"/>
    </source>
</evidence>
<feature type="binding site" evidence="10">
    <location>
        <begin position="15"/>
        <end position="17"/>
    </location>
    <ligand>
        <name>UDP-N-acetyl-alpha-D-glucosamine</name>
        <dbReference type="ChEBI" id="CHEBI:57705"/>
    </ligand>
</feature>
<keyword evidence="5 10" id="KW-0133">Cell shape</keyword>
<evidence type="ECO:0000313" key="13">
    <source>
        <dbReference type="EMBL" id="AHE99275.1"/>
    </source>
</evidence>
<evidence type="ECO:0000256" key="10">
    <source>
        <dbReference type="HAMAP-Rule" id="MF_00033"/>
    </source>
</evidence>
<keyword evidence="14" id="KW-1185">Reference proteome</keyword>
<dbReference type="AlphaFoldDB" id="W0DQZ5"/>
<evidence type="ECO:0000256" key="6">
    <source>
        <dbReference type="ARBA" id="ARBA00022984"/>
    </source>
</evidence>
<dbReference type="GO" id="GO:0009252">
    <property type="term" value="P:peptidoglycan biosynthetic process"/>
    <property type="evidence" value="ECO:0007669"/>
    <property type="project" value="UniProtKB-UniRule"/>
</dbReference>
<dbReference type="InterPro" id="IPR007235">
    <property type="entry name" value="Glyco_trans_28_C"/>
</dbReference>
<keyword evidence="3 10" id="KW-0328">Glycosyltransferase</keyword>
<evidence type="ECO:0000256" key="7">
    <source>
        <dbReference type="ARBA" id="ARBA00023136"/>
    </source>
</evidence>
<reference evidence="13 14" key="1">
    <citation type="submission" date="2013-12" db="EMBL/GenBank/DDBJ databases">
        <authorList>
            <consortium name="DOE Joint Genome Institute"/>
            <person name="Muyzer G."/>
            <person name="Huntemann M."/>
            <person name="Han J."/>
            <person name="Chen A."/>
            <person name="Kyrpides N."/>
            <person name="Mavromatis K."/>
            <person name="Markowitz V."/>
            <person name="Palaniappan K."/>
            <person name="Ivanova N."/>
            <person name="Schaumberg A."/>
            <person name="Pati A."/>
            <person name="Liolios K."/>
            <person name="Nordberg H.P."/>
            <person name="Cantor M.N."/>
            <person name="Hua S.X."/>
            <person name="Woyke T."/>
        </authorList>
    </citation>
    <scope>NUCLEOTIDE SEQUENCE [LARGE SCALE GENOMIC DNA]</scope>
    <source>
        <strain evidence="13 14">ARh 1</strain>
    </source>
</reference>
<dbReference type="GO" id="GO:0071555">
    <property type="term" value="P:cell wall organization"/>
    <property type="evidence" value="ECO:0007669"/>
    <property type="project" value="UniProtKB-KW"/>
</dbReference>
<dbReference type="RefSeq" id="WP_006747191.1">
    <property type="nucleotide sequence ID" value="NZ_CP007029.1"/>
</dbReference>
<dbReference type="EMBL" id="CP007029">
    <property type="protein sequence ID" value="AHE99275.1"/>
    <property type="molecule type" value="Genomic_DNA"/>
</dbReference>
<feature type="binding site" evidence="10">
    <location>
        <position position="166"/>
    </location>
    <ligand>
        <name>UDP-N-acetyl-alpha-D-glucosamine</name>
        <dbReference type="ChEBI" id="CHEBI:57705"/>
    </ligand>
</feature>
<keyword evidence="7 10" id="KW-0472">Membrane</keyword>
<dbReference type="PANTHER" id="PTHR21015:SF22">
    <property type="entry name" value="GLYCOSYLTRANSFERASE"/>
    <property type="match status" value="1"/>
</dbReference>
<dbReference type="SUPFAM" id="SSF53756">
    <property type="entry name" value="UDP-Glycosyltransferase/glycogen phosphorylase"/>
    <property type="match status" value="1"/>
</dbReference>
<evidence type="ECO:0000313" key="14">
    <source>
        <dbReference type="Proteomes" id="UP000005289"/>
    </source>
</evidence>
<comment type="subcellular location">
    <subcellularLocation>
        <location evidence="10">Cell membrane</location>
        <topology evidence="10">Peripheral membrane protein</topology>
        <orientation evidence="10">Cytoplasmic side</orientation>
    </subcellularLocation>
</comment>
<keyword evidence="2 10" id="KW-0132">Cell division</keyword>
<feature type="binding site" evidence="10">
    <location>
        <position position="127"/>
    </location>
    <ligand>
        <name>UDP-N-acetyl-alpha-D-glucosamine</name>
        <dbReference type="ChEBI" id="CHEBI:57705"/>
    </ligand>
</feature>
<keyword evidence="4 10" id="KW-0808">Transferase</keyword>
<dbReference type="InterPro" id="IPR006009">
    <property type="entry name" value="GlcNAc_MurG"/>
</dbReference>
<feature type="binding site" evidence="10">
    <location>
        <position position="293"/>
    </location>
    <ligand>
        <name>UDP-N-acetyl-alpha-D-glucosamine</name>
        <dbReference type="ChEBI" id="CHEBI:57705"/>
    </ligand>
</feature>
<proteinExistence type="inferred from homology"/>
<evidence type="ECO:0000256" key="5">
    <source>
        <dbReference type="ARBA" id="ARBA00022960"/>
    </source>
</evidence>
<name>W0DQZ5_9GAMM</name>
<dbReference type="GO" id="GO:0008360">
    <property type="term" value="P:regulation of cell shape"/>
    <property type="evidence" value="ECO:0007669"/>
    <property type="project" value="UniProtKB-KW"/>
</dbReference>
<comment type="function">
    <text evidence="10">Cell wall formation. Catalyzes the transfer of a GlcNAc subunit on undecaprenyl-pyrophosphoryl-MurNAc-pentapeptide (lipid intermediate I) to form undecaprenyl-pyrophosphoryl-MurNAc-(pentapeptide)GlcNAc (lipid intermediate II).</text>
</comment>
<feature type="binding site" evidence="10">
    <location>
        <begin position="267"/>
        <end position="272"/>
    </location>
    <ligand>
        <name>UDP-N-acetyl-alpha-D-glucosamine</name>
        <dbReference type="ChEBI" id="CHEBI:57705"/>
    </ligand>
</feature>
<evidence type="ECO:0000256" key="8">
    <source>
        <dbReference type="ARBA" id="ARBA00023306"/>
    </source>
</evidence>
<comment type="pathway">
    <text evidence="10">Cell wall biogenesis; peptidoglycan biosynthesis.</text>
</comment>
<organism evidence="13 14">
    <name type="scientific">Thioalkalivibrio paradoxus ARh 1</name>
    <dbReference type="NCBI Taxonomy" id="713585"/>
    <lineage>
        <taxon>Bacteria</taxon>
        <taxon>Pseudomonadati</taxon>
        <taxon>Pseudomonadota</taxon>
        <taxon>Gammaproteobacteria</taxon>
        <taxon>Chromatiales</taxon>
        <taxon>Ectothiorhodospiraceae</taxon>
        <taxon>Thioalkalivibrio</taxon>
    </lineage>
</organism>
<dbReference type="GO" id="GO:0051301">
    <property type="term" value="P:cell division"/>
    <property type="evidence" value="ECO:0007669"/>
    <property type="project" value="UniProtKB-KW"/>
</dbReference>
<comment type="catalytic activity">
    <reaction evidence="10">
        <text>di-trans,octa-cis-undecaprenyl diphospho-N-acetyl-alpha-D-muramoyl-L-alanyl-D-glutamyl-meso-2,6-diaminopimeloyl-D-alanyl-D-alanine + UDP-N-acetyl-alpha-D-glucosamine = di-trans,octa-cis-undecaprenyl diphospho-[N-acetyl-alpha-D-glucosaminyl-(1-&gt;4)]-N-acetyl-alpha-D-muramoyl-L-alanyl-D-glutamyl-meso-2,6-diaminopimeloyl-D-alanyl-D-alanine + UDP + H(+)</text>
        <dbReference type="Rhea" id="RHEA:31227"/>
        <dbReference type="ChEBI" id="CHEBI:15378"/>
        <dbReference type="ChEBI" id="CHEBI:57705"/>
        <dbReference type="ChEBI" id="CHEBI:58223"/>
        <dbReference type="ChEBI" id="CHEBI:61387"/>
        <dbReference type="ChEBI" id="CHEBI:61388"/>
        <dbReference type="EC" id="2.4.1.227"/>
    </reaction>
</comment>
<dbReference type="CDD" id="cd03785">
    <property type="entry name" value="GT28_MurG"/>
    <property type="match status" value="1"/>
</dbReference>
<dbReference type="Gene3D" id="3.40.50.2000">
    <property type="entry name" value="Glycogen Phosphorylase B"/>
    <property type="match status" value="2"/>
</dbReference>
<dbReference type="Pfam" id="PF03033">
    <property type="entry name" value="Glyco_transf_28"/>
    <property type="match status" value="1"/>
</dbReference>
<evidence type="ECO:0000259" key="11">
    <source>
        <dbReference type="Pfam" id="PF03033"/>
    </source>
</evidence>
<dbReference type="HAMAP" id="MF_00033">
    <property type="entry name" value="MurG"/>
    <property type="match status" value="1"/>
</dbReference>
<keyword evidence="1 10" id="KW-1003">Cell membrane</keyword>
<dbReference type="HOGENOM" id="CLU_037404_2_0_6"/>
<dbReference type="GO" id="GO:0005886">
    <property type="term" value="C:plasma membrane"/>
    <property type="evidence" value="ECO:0007669"/>
    <property type="project" value="UniProtKB-SubCell"/>
</dbReference>
<dbReference type="GO" id="GO:0005975">
    <property type="term" value="P:carbohydrate metabolic process"/>
    <property type="evidence" value="ECO:0007669"/>
    <property type="project" value="InterPro"/>
</dbReference>
<keyword evidence="6 10" id="KW-0573">Peptidoglycan synthesis</keyword>
<gene>
    <name evidence="10" type="primary">murG</name>
    <name evidence="13" type="ORF">THITH_14465</name>
</gene>
<dbReference type="Proteomes" id="UP000005289">
    <property type="component" value="Chromosome"/>
</dbReference>
<evidence type="ECO:0000259" key="12">
    <source>
        <dbReference type="Pfam" id="PF04101"/>
    </source>
</evidence>
<feature type="binding site" evidence="10">
    <location>
        <position position="194"/>
    </location>
    <ligand>
        <name>UDP-N-acetyl-alpha-D-glucosamine</name>
        <dbReference type="ChEBI" id="CHEBI:57705"/>
    </ligand>
</feature>
<dbReference type="STRING" id="713585.THITH_14465"/>
<evidence type="ECO:0000256" key="3">
    <source>
        <dbReference type="ARBA" id="ARBA00022676"/>
    </source>
</evidence>
<dbReference type="GO" id="GO:0050511">
    <property type="term" value="F:undecaprenyldiphospho-muramoylpentapeptide beta-N-acetylglucosaminyltransferase activity"/>
    <property type="evidence" value="ECO:0007669"/>
    <property type="project" value="UniProtKB-UniRule"/>
</dbReference>
<dbReference type="UniPathway" id="UPA00219"/>
<dbReference type="NCBIfam" id="TIGR01133">
    <property type="entry name" value="murG"/>
    <property type="match status" value="1"/>
</dbReference>
<dbReference type="EC" id="2.4.1.227" evidence="10"/>
<keyword evidence="9 10" id="KW-0961">Cell wall biogenesis/degradation</keyword>
<dbReference type="PANTHER" id="PTHR21015">
    <property type="entry name" value="UDP-N-ACETYLGLUCOSAMINE--N-ACETYLMURAMYL-(PENTAPEPTIDE) PYROPHOSPHORYL-UNDECAPRENOL N-ACETYLGLUCOSAMINE TRANSFERASE 1"/>
    <property type="match status" value="1"/>
</dbReference>
<evidence type="ECO:0000256" key="2">
    <source>
        <dbReference type="ARBA" id="ARBA00022618"/>
    </source>
</evidence>
<sequence length="367" mass="38812">MNATAPQVLVMAGGTGGHVFPGLALAGALRERGWRVSWLGTARGIEATLVPQAGFELHTLPIAGLRGKGLASRMLAPWRLGVSLWAALALMLRLRPQVVVGFGGFASGPGGLMAAALGRPLLVHEQNAVAGMTNRWLARVADRVFAGFPESFPERFAAQTVGNPVRRAIVDLAPPEQRWAGRSGPLRLLVLGGSLGARTLNRVVPAALALLPPAARPQVRHQAGERTLDEALAGYRDAAVEAEVTAFIDDMAQAYGWADLVICRAGALTVAEIAAAGVPAVFVPYPHAVDDHQTANAAYLVAAGAAWCLADANLTPEVLADRLRDLGREELLERAVKARGSARTDATERLVDACLEMARQTPRRKAR</sequence>
<dbReference type="InterPro" id="IPR004276">
    <property type="entry name" value="GlycoTrans_28_N"/>
</dbReference>
<dbReference type="Pfam" id="PF04101">
    <property type="entry name" value="Glyco_tran_28_C"/>
    <property type="match status" value="1"/>
</dbReference>
<dbReference type="GO" id="GO:0051991">
    <property type="term" value="F:UDP-N-acetyl-D-glucosamine:N-acetylmuramoyl-L-alanyl-D-glutamyl-meso-2,6-diaminopimelyl-D-alanyl-D-alanine-diphosphoundecaprenol 4-beta-N-acetylglucosaminlytransferase activity"/>
    <property type="evidence" value="ECO:0007669"/>
    <property type="project" value="RHEA"/>
</dbReference>
<dbReference type="KEGG" id="tti:THITH_14465"/>
<feature type="domain" description="Glycosyltransferase family 28 N-terminal" evidence="11">
    <location>
        <begin position="8"/>
        <end position="145"/>
    </location>
</feature>
<feature type="binding site" evidence="10">
    <location>
        <position position="248"/>
    </location>
    <ligand>
        <name>UDP-N-acetyl-alpha-D-glucosamine</name>
        <dbReference type="ChEBI" id="CHEBI:57705"/>
    </ligand>
</feature>
<comment type="similarity">
    <text evidence="10">Belongs to the glycosyltransferase 28 family. MurG subfamily.</text>
</comment>
<evidence type="ECO:0000256" key="9">
    <source>
        <dbReference type="ARBA" id="ARBA00023316"/>
    </source>
</evidence>
<dbReference type="OrthoDB" id="9808936at2"/>
<evidence type="ECO:0000256" key="1">
    <source>
        <dbReference type="ARBA" id="ARBA00022475"/>
    </source>
</evidence>
<accession>W0DQZ5</accession>
<protein>
    <recommendedName>
        <fullName evidence="10">UDP-N-acetylglucosamine--N-acetylmuramyl-(pentapeptide) pyrophosphoryl-undecaprenol N-acetylglucosamine transferase</fullName>
        <ecNumber evidence="10">2.4.1.227</ecNumber>
    </recommendedName>
    <alternativeName>
        <fullName evidence="10">Undecaprenyl-PP-MurNAc-pentapeptide-UDPGlcNAc GlcNAc transferase</fullName>
    </alternativeName>
</protein>